<proteinExistence type="inferred from homology"/>
<evidence type="ECO:0000313" key="8">
    <source>
        <dbReference type="Proteomes" id="UP000887568"/>
    </source>
</evidence>
<dbReference type="Pfam" id="PF26158">
    <property type="entry name" value="Claudin_TMEM179-179B"/>
    <property type="match status" value="1"/>
</dbReference>
<dbReference type="InterPro" id="IPR029673">
    <property type="entry name" value="TMEM179"/>
</dbReference>
<dbReference type="InterPro" id="IPR059010">
    <property type="entry name" value="TMEM179-179B"/>
</dbReference>
<protein>
    <submittedName>
        <fullName evidence="7">Uncharacterized protein</fullName>
    </submittedName>
</protein>
<dbReference type="Proteomes" id="UP000887568">
    <property type="component" value="Unplaced"/>
</dbReference>
<dbReference type="PANTHER" id="PTHR31872:SF4">
    <property type="entry name" value="TRANSMEMBRANE PROTEIN 179"/>
    <property type="match status" value="1"/>
</dbReference>
<accession>A0A914BID4</accession>
<keyword evidence="2 6" id="KW-0812">Transmembrane</keyword>
<evidence type="ECO:0000313" key="7">
    <source>
        <dbReference type="EnsemblMetazoa" id="XP_038075192.1"/>
    </source>
</evidence>
<dbReference type="PANTHER" id="PTHR31872">
    <property type="entry name" value="TRANSMEMBRANE PROTEIN 179"/>
    <property type="match status" value="1"/>
</dbReference>
<organism evidence="7 8">
    <name type="scientific">Patiria miniata</name>
    <name type="common">Bat star</name>
    <name type="synonym">Asterina miniata</name>
    <dbReference type="NCBI Taxonomy" id="46514"/>
    <lineage>
        <taxon>Eukaryota</taxon>
        <taxon>Metazoa</taxon>
        <taxon>Echinodermata</taxon>
        <taxon>Eleutherozoa</taxon>
        <taxon>Asterozoa</taxon>
        <taxon>Asteroidea</taxon>
        <taxon>Valvatacea</taxon>
        <taxon>Valvatida</taxon>
        <taxon>Asterinidae</taxon>
        <taxon>Patiria</taxon>
    </lineage>
</organism>
<feature type="transmembrane region" description="Helical" evidence="6">
    <location>
        <begin position="98"/>
        <end position="122"/>
    </location>
</feature>
<dbReference type="RefSeq" id="XP_038075192.1">
    <property type="nucleotide sequence ID" value="XM_038219264.1"/>
</dbReference>
<evidence type="ECO:0000256" key="5">
    <source>
        <dbReference type="ARBA" id="ARBA00093776"/>
    </source>
</evidence>
<dbReference type="AlphaFoldDB" id="A0A914BID4"/>
<keyword evidence="3 6" id="KW-1133">Transmembrane helix</keyword>
<evidence type="ECO:0000256" key="4">
    <source>
        <dbReference type="ARBA" id="ARBA00023136"/>
    </source>
</evidence>
<keyword evidence="8" id="KW-1185">Reference proteome</keyword>
<comment type="similarity">
    <text evidence="5">Belongs to the TMEM179 family.</text>
</comment>
<evidence type="ECO:0000256" key="3">
    <source>
        <dbReference type="ARBA" id="ARBA00022989"/>
    </source>
</evidence>
<feature type="transmembrane region" description="Helical" evidence="6">
    <location>
        <begin position="67"/>
        <end position="86"/>
    </location>
</feature>
<keyword evidence="4 6" id="KW-0472">Membrane</keyword>
<dbReference type="OMA" id="RCLNIPC"/>
<dbReference type="EnsemblMetazoa" id="XM_038219264.1">
    <property type="protein sequence ID" value="XP_038075192.1"/>
    <property type="gene ID" value="LOC119742974"/>
</dbReference>
<evidence type="ECO:0000256" key="1">
    <source>
        <dbReference type="ARBA" id="ARBA00004141"/>
    </source>
</evidence>
<feature type="transmembrane region" description="Helical" evidence="6">
    <location>
        <begin position="170"/>
        <end position="192"/>
    </location>
</feature>
<sequence>MSSACSRCLILVETVFLLGALAAGLTASISLLLARDEIPDSNCLLYGTFNWTGGAVEGDKPRCDLSLVFQFAVCAVAAVSAVYRCLNIPCEKLDIKCFRVLSIVIYIVCVACVLIECILVYYGVVRFCESMIETNSALPEDSSCEDNQLVYNEQNGTDVDFYGFLKMSTIASWVSLVTWLALTVIACVSMCFRKDEYDA</sequence>
<reference evidence="7" key="1">
    <citation type="submission" date="2022-11" db="UniProtKB">
        <authorList>
            <consortium name="EnsemblMetazoa"/>
        </authorList>
    </citation>
    <scope>IDENTIFICATION</scope>
</reference>
<comment type="subcellular location">
    <subcellularLocation>
        <location evidence="1">Membrane</location>
        <topology evidence="1">Multi-pass membrane protein</topology>
    </subcellularLocation>
</comment>
<dbReference type="GeneID" id="119742974"/>
<evidence type="ECO:0000256" key="2">
    <source>
        <dbReference type="ARBA" id="ARBA00022692"/>
    </source>
</evidence>
<name>A0A914BID4_PATMI</name>
<evidence type="ECO:0000256" key="6">
    <source>
        <dbReference type="SAM" id="Phobius"/>
    </source>
</evidence>